<name>A0A5C8JI93_9BACT</name>
<dbReference type="OrthoDB" id="853687at2"/>
<dbReference type="RefSeq" id="WP_147923138.1">
    <property type="nucleotide sequence ID" value="NZ_VRTY01000080.1"/>
</dbReference>
<reference evidence="1 2" key="1">
    <citation type="submission" date="2019-08" db="EMBL/GenBank/DDBJ databases">
        <authorList>
            <person name="Shi S."/>
        </authorList>
    </citation>
    <scope>NUCLEOTIDE SEQUENCE [LARGE SCALE GENOMIC DNA]</scope>
    <source>
        <strain evidence="1 2">GY10130</strain>
    </source>
</reference>
<sequence>MALSFDNLRIGKKYSLKNYGEVFDFQVVAMPEEGEYQVKDLHTLDKYLLSDLVQYGKGKDFDLWEFGSL</sequence>
<accession>A0A5C8JI93</accession>
<evidence type="ECO:0000313" key="2">
    <source>
        <dbReference type="Proteomes" id="UP000321926"/>
    </source>
</evidence>
<dbReference type="EMBL" id="VRTY01000080">
    <property type="protein sequence ID" value="TXK36424.1"/>
    <property type="molecule type" value="Genomic_DNA"/>
</dbReference>
<keyword evidence="2" id="KW-1185">Reference proteome</keyword>
<dbReference type="Proteomes" id="UP000321926">
    <property type="component" value="Unassembled WGS sequence"/>
</dbReference>
<gene>
    <name evidence="1" type="ORF">FVR03_17885</name>
</gene>
<protein>
    <submittedName>
        <fullName evidence="1">Uncharacterized protein</fullName>
    </submittedName>
</protein>
<evidence type="ECO:0000313" key="1">
    <source>
        <dbReference type="EMBL" id="TXK36424.1"/>
    </source>
</evidence>
<dbReference type="AlphaFoldDB" id="A0A5C8JI93"/>
<comment type="caution">
    <text evidence="1">The sequence shown here is derived from an EMBL/GenBank/DDBJ whole genome shotgun (WGS) entry which is preliminary data.</text>
</comment>
<organism evidence="1 2">
    <name type="scientific">Pontibacter qinzhouensis</name>
    <dbReference type="NCBI Taxonomy" id="2603253"/>
    <lineage>
        <taxon>Bacteria</taxon>
        <taxon>Pseudomonadati</taxon>
        <taxon>Bacteroidota</taxon>
        <taxon>Cytophagia</taxon>
        <taxon>Cytophagales</taxon>
        <taxon>Hymenobacteraceae</taxon>
        <taxon>Pontibacter</taxon>
    </lineage>
</organism>
<proteinExistence type="predicted"/>